<dbReference type="EMBL" id="CP006644">
    <property type="protein sequence ID" value="AHE57431.1"/>
    <property type="molecule type" value="Genomic_DNA"/>
</dbReference>
<protein>
    <submittedName>
        <fullName evidence="2">Uncharacterized protein</fullName>
    </submittedName>
</protein>
<dbReference type="RefSeq" id="WP_025295518.1">
    <property type="nucleotide sequence ID" value="NZ_CP006644.1"/>
</dbReference>
<proteinExistence type="predicted"/>
<organism evidence="2 3">
    <name type="scientific">Sphingomonas sanxanigenens DSM 19645 = NX02</name>
    <dbReference type="NCBI Taxonomy" id="1123269"/>
    <lineage>
        <taxon>Bacteria</taxon>
        <taxon>Pseudomonadati</taxon>
        <taxon>Pseudomonadota</taxon>
        <taxon>Alphaproteobacteria</taxon>
        <taxon>Sphingomonadales</taxon>
        <taxon>Sphingomonadaceae</taxon>
        <taxon>Sphingomonas</taxon>
    </lineage>
</organism>
<dbReference type="PATRIC" id="fig|1123269.5.peg.5750"/>
<name>W0AJW6_9SPHN</name>
<dbReference type="KEGG" id="ssan:NX02_29335"/>
<dbReference type="HOGENOM" id="CLU_163283_0_0_5"/>
<dbReference type="Proteomes" id="UP000018851">
    <property type="component" value="Chromosome"/>
</dbReference>
<feature type="region of interest" description="Disordered" evidence="1">
    <location>
        <begin position="98"/>
        <end position="121"/>
    </location>
</feature>
<evidence type="ECO:0000256" key="1">
    <source>
        <dbReference type="SAM" id="MobiDB-lite"/>
    </source>
</evidence>
<evidence type="ECO:0000313" key="2">
    <source>
        <dbReference type="EMBL" id="AHE57431.1"/>
    </source>
</evidence>
<reference evidence="2 3" key="1">
    <citation type="submission" date="2013-07" db="EMBL/GenBank/DDBJ databases">
        <title>Completed genome of Sphingomonas sanxanigenens NX02.</title>
        <authorList>
            <person name="Ma T."/>
            <person name="Huang H."/>
            <person name="Wu M."/>
            <person name="Li X."/>
            <person name="Li G."/>
        </authorList>
    </citation>
    <scope>NUCLEOTIDE SEQUENCE [LARGE SCALE GENOMIC DNA]</scope>
    <source>
        <strain evidence="2 3">NX02</strain>
    </source>
</reference>
<accession>W0AJW6</accession>
<gene>
    <name evidence="2" type="ORF">NX02_29335</name>
</gene>
<evidence type="ECO:0000313" key="3">
    <source>
        <dbReference type="Proteomes" id="UP000018851"/>
    </source>
</evidence>
<keyword evidence="3" id="KW-1185">Reference proteome</keyword>
<dbReference type="OrthoDB" id="7473872at2"/>
<dbReference type="STRING" id="1123269.NX02_29335"/>
<dbReference type="AlphaFoldDB" id="W0AJW6"/>
<sequence>MPVQLKGEVAVNAGGDQFTLLLDFNALCAVETELGIDMMEIGENMRSLPTIRSLFRIALEARHGKMTDLEAGNIIQKIGVVSASELLGKAVEASFPDAADAGGNVRAPAPQATGRGTRKKR</sequence>